<proteinExistence type="predicted"/>
<evidence type="ECO:0000313" key="3">
    <source>
        <dbReference type="Proteomes" id="UP001642464"/>
    </source>
</evidence>
<sequence length="193" mass="21847">MKTLMTRHVSMLLASVAKQPDPVRGEESQAQPIVEARTSKEPIDPASRYVQALQQEELRERTLAAQMAEEEEAKKLEEAQRAQKSAQAQSEQNSSEATAKFASAIDPEIIRPEHAKLNAHLLNRFIVVPEYRLLFCYMEKVGCQSFNLLFRNLRAARSRSSLSHSGIWWQNTPQKHGFDKAGLERLLMLGFVG</sequence>
<feature type="compositionally biased region" description="Low complexity" evidence="1">
    <location>
        <begin position="82"/>
        <end position="97"/>
    </location>
</feature>
<comment type="caution">
    <text evidence="2">The sequence shown here is derived from an EMBL/GenBank/DDBJ whole genome shotgun (WGS) entry which is preliminary data.</text>
</comment>
<organism evidence="2 3">
    <name type="scientific">Durusdinium trenchii</name>
    <dbReference type="NCBI Taxonomy" id="1381693"/>
    <lineage>
        <taxon>Eukaryota</taxon>
        <taxon>Sar</taxon>
        <taxon>Alveolata</taxon>
        <taxon>Dinophyceae</taxon>
        <taxon>Suessiales</taxon>
        <taxon>Symbiodiniaceae</taxon>
        <taxon>Durusdinium</taxon>
    </lineage>
</organism>
<feature type="compositionally biased region" description="Basic and acidic residues" evidence="1">
    <location>
        <begin position="72"/>
        <end position="81"/>
    </location>
</feature>
<protein>
    <submittedName>
        <fullName evidence="2">Uncharacterized protein</fullName>
    </submittedName>
</protein>
<evidence type="ECO:0000313" key="2">
    <source>
        <dbReference type="EMBL" id="CAK9048595.1"/>
    </source>
</evidence>
<keyword evidence="3" id="KW-1185">Reference proteome</keyword>
<feature type="region of interest" description="Disordered" evidence="1">
    <location>
        <begin position="16"/>
        <end position="41"/>
    </location>
</feature>
<reference evidence="2 3" key="1">
    <citation type="submission" date="2024-02" db="EMBL/GenBank/DDBJ databases">
        <authorList>
            <person name="Chen Y."/>
            <person name="Shah S."/>
            <person name="Dougan E. K."/>
            <person name="Thang M."/>
            <person name="Chan C."/>
        </authorList>
    </citation>
    <scope>NUCLEOTIDE SEQUENCE [LARGE SCALE GENOMIC DNA]</scope>
</reference>
<feature type="region of interest" description="Disordered" evidence="1">
    <location>
        <begin position="63"/>
        <end position="98"/>
    </location>
</feature>
<evidence type="ECO:0000256" key="1">
    <source>
        <dbReference type="SAM" id="MobiDB-lite"/>
    </source>
</evidence>
<dbReference type="Proteomes" id="UP001642464">
    <property type="component" value="Unassembled WGS sequence"/>
</dbReference>
<name>A0ABP0MAR8_9DINO</name>
<gene>
    <name evidence="2" type="ORF">SCF082_LOCUS27052</name>
</gene>
<accession>A0ABP0MAR8</accession>
<dbReference type="EMBL" id="CAXAMM010020779">
    <property type="protein sequence ID" value="CAK9048595.1"/>
    <property type="molecule type" value="Genomic_DNA"/>
</dbReference>